<protein>
    <submittedName>
        <fullName evidence="10">LTA synthase family protein</fullName>
    </submittedName>
</protein>
<proteinExistence type="predicted"/>
<dbReference type="CDD" id="cd16015">
    <property type="entry name" value="LTA_synthase"/>
    <property type="match status" value="1"/>
</dbReference>
<organism evidence="10 11">
    <name type="scientific">Perspicuibacillus lycopersici</name>
    <dbReference type="NCBI Taxonomy" id="1325689"/>
    <lineage>
        <taxon>Bacteria</taxon>
        <taxon>Bacillati</taxon>
        <taxon>Bacillota</taxon>
        <taxon>Bacilli</taxon>
        <taxon>Bacillales</taxon>
        <taxon>Bacillaceae</taxon>
        <taxon>Perspicuibacillus</taxon>
    </lineage>
</organism>
<evidence type="ECO:0000256" key="4">
    <source>
        <dbReference type="ARBA" id="ARBA00022692"/>
    </source>
</evidence>
<evidence type="ECO:0000256" key="6">
    <source>
        <dbReference type="ARBA" id="ARBA00023136"/>
    </source>
</evidence>
<dbReference type="InterPro" id="IPR000917">
    <property type="entry name" value="Sulfatase_N"/>
</dbReference>
<evidence type="ECO:0000256" key="3">
    <source>
        <dbReference type="ARBA" id="ARBA00022475"/>
    </source>
</evidence>
<evidence type="ECO:0000256" key="1">
    <source>
        <dbReference type="ARBA" id="ARBA00004651"/>
    </source>
</evidence>
<dbReference type="GO" id="GO:0005886">
    <property type="term" value="C:plasma membrane"/>
    <property type="evidence" value="ECO:0007669"/>
    <property type="project" value="UniProtKB-SubCell"/>
</dbReference>
<dbReference type="AlphaFoldDB" id="A0AAE3LQE0"/>
<dbReference type="SUPFAM" id="SSF53649">
    <property type="entry name" value="Alkaline phosphatase-like"/>
    <property type="match status" value="1"/>
</dbReference>
<keyword evidence="6 8" id="KW-0472">Membrane</keyword>
<accession>A0AAE3LQE0</accession>
<evidence type="ECO:0000256" key="7">
    <source>
        <dbReference type="SAM" id="MobiDB-lite"/>
    </source>
</evidence>
<name>A0AAE3LQE0_9BACI</name>
<feature type="region of interest" description="Disordered" evidence="7">
    <location>
        <begin position="121"/>
        <end position="142"/>
    </location>
</feature>
<reference evidence="10" key="1">
    <citation type="submission" date="2022-10" db="EMBL/GenBank/DDBJ databases">
        <title>Description of Fervidibacillus gen. nov. in the family Fervidibacillaceae fam. nov. with two species, Fervidibacillus albus sp. nov., and Fervidibacillus halotolerans sp. nov., isolated from tidal flat sediments.</title>
        <authorList>
            <person name="Kwon K.K."/>
            <person name="Yang S.-H."/>
        </authorList>
    </citation>
    <scope>NUCLEOTIDE SEQUENCE</scope>
    <source>
        <strain evidence="10">JCM 19140</strain>
    </source>
</reference>
<dbReference type="InterPro" id="IPR050448">
    <property type="entry name" value="OpgB/LTA_synthase_biosynth"/>
</dbReference>
<evidence type="ECO:0000259" key="9">
    <source>
        <dbReference type="Pfam" id="PF00884"/>
    </source>
</evidence>
<gene>
    <name evidence="10" type="ORF">OEV98_07450</name>
</gene>
<evidence type="ECO:0000256" key="8">
    <source>
        <dbReference type="SAM" id="Phobius"/>
    </source>
</evidence>
<dbReference type="PANTHER" id="PTHR47371:SF3">
    <property type="entry name" value="PHOSPHOGLYCEROL TRANSFERASE I"/>
    <property type="match status" value="1"/>
</dbReference>
<evidence type="ECO:0000313" key="10">
    <source>
        <dbReference type="EMBL" id="MCU9613389.1"/>
    </source>
</evidence>
<comment type="caution">
    <text evidence="10">The sequence shown here is derived from an EMBL/GenBank/DDBJ whole genome shotgun (WGS) entry which is preliminary data.</text>
</comment>
<feature type="compositionally biased region" description="Basic and acidic residues" evidence="7">
    <location>
        <begin position="127"/>
        <end position="142"/>
    </location>
</feature>
<dbReference type="PANTHER" id="PTHR47371">
    <property type="entry name" value="LIPOTEICHOIC ACID SYNTHASE"/>
    <property type="match status" value="1"/>
</dbReference>
<keyword evidence="5 8" id="KW-1133">Transmembrane helix</keyword>
<evidence type="ECO:0000256" key="2">
    <source>
        <dbReference type="ARBA" id="ARBA00004936"/>
    </source>
</evidence>
<dbReference type="Pfam" id="PF00884">
    <property type="entry name" value="Sulfatase"/>
    <property type="match status" value="1"/>
</dbReference>
<dbReference type="InterPro" id="IPR017850">
    <property type="entry name" value="Alkaline_phosphatase_core_sf"/>
</dbReference>
<comment type="subcellular location">
    <subcellularLocation>
        <location evidence="1">Cell membrane</location>
        <topology evidence="1">Multi-pass membrane protein</topology>
    </subcellularLocation>
</comment>
<comment type="pathway">
    <text evidence="2">Cell wall biogenesis; lipoteichoic acid biosynthesis.</text>
</comment>
<keyword evidence="11" id="KW-1185">Reference proteome</keyword>
<feature type="domain" description="Sulfatase N-terminal" evidence="9">
    <location>
        <begin position="194"/>
        <end position="471"/>
    </location>
</feature>
<sequence length="559" mass="63892">MTQITEFWKDIAWLTANNLLWIILLFLPAILIFFIGKRIFSFEKLPLQSLYTTIAYCFLFNIASIYIIDHTDQSNNTAYDLYYKSTAPVLSVQKLGLLTTMRLDLQRQFTDWSPSITEAAPMYPDVDSSKTQKPQENDTNGETKVEAQILPINFDSLIAQEKNDKVKELHQYFSTVPPTNKNAFTGKFKDYNLIFITAEAFSPYAIDKELTPTLYQMTHNGYQFTNFYNPIWGVSTSDGEYVATTGLIPKGGVWSFYRSANNSLPFVMGNQLRKLGYKTVAYHDHTFDYYRRDVSHPNMGYTYKAVGNGLELKDTWPESDVEMMKITIPEYINEQPFHAYYMTVSGHMQYSFSGNYIAHKNKKSVENLPYSDQAKAYLATQIELDRALKFLLESLEKAGIADRTLIAISPDHYPYGLEKKAIDELAGHAVEDNFELYKSSFILYSKNMEPTTVSAPTSSLDIIPTLSNLLGLSYDSRLLMGRDVFSDAKPLVIFQNKSFITDKGKYNAVTHQFFPNKGVTVDKQYIGQMAAIVNSKFYYSAKILDLNYYAKIPLLSTKR</sequence>
<keyword evidence="4 8" id="KW-0812">Transmembrane</keyword>
<feature type="transmembrane region" description="Helical" evidence="8">
    <location>
        <begin position="19"/>
        <end position="36"/>
    </location>
</feature>
<dbReference type="EMBL" id="JAOUSF010000002">
    <property type="protein sequence ID" value="MCU9613389.1"/>
    <property type="molecule type" value="Genomic_DNA"/>
</dbReference>
<evidence type="ECO:0000313" key="11">
    <source>
        <dbReference type="Proteomes" id="UP001209318"/>
    </source>
</evidence>
<evidence type="ECO:0000256" key="5">
    <source>
        <dbReference type="ARBA" id="ARBA00022989"/>
    </source>
</evidence>
<dbReference type="Gene3D" id="3.40.720.10">
    <property type="entry name" value="Alkaline Phosphatase, subunit A"/>
    <property type="match status" value="1"/>
</dbReference>
<keyword evidence="3" id="KW-1003">Cell membrane</keyword>
<dbReference type="Gene3D" id="3.30.1120.170">
    <property type="match status" value="1"/>
</dbReference>
<dbReference type="Proteomes" id="UP001209318">
    <property type="component" value="Unassembled WGS sequence"/>
</dbReference>